<organism evidence="6 7">
    <name type="scientific">Corynebacterium massiliense DSM 45435</name>
    <dbReference type="NCBI Taxonomy" id="1121364"/>
    <lineage>
        <taxon>Bacteria</taxon>
        <taxon>Bacillati</taxon>
        <taxon>Actinomycetota</taxon>
        <taxon>Actinomycetes</taxon>
        <taxon>Mycobacteriales</taxon>
        <taxon>Corynebacteriaceae</taxon>
        <taxon>Corynebacterium</taxon>
    </lineage>
</organism>
<keyword evidence="7" id="KW-1185">Reference proteome</keyword>
<dbReference type="PROSITE" id="PS51109">
    <property type="entry name" value="G5"/>
    <property type="match status" value="1"/>
</dbReference>
<feature type="compositionally biased region" description="Basic and acidic residues" evidence="4">
    <location>
        <begin position="263"/>
        <end position="279"/>
    </location>
</feature>
<feature type="region of interest" description="Disordered" evidence="4">
    <location>
        <begin position="232"/>
        <end position="317"/>
    </location>
</feature>
<protein>
    <submittedName>
        <fullName evidence="6">Resuscitation-promoting factor Rpf2</fullName>
        <ecNumber evidence="6">3.-.-.-</ecNumber>
    </submittedName>
</protein>
<reference evidence="6 7" key="1">
    <citation type="submission" date="2020-10" db="EMBL/GenBank/DDBJ databases">
        <title>Complete genome sequence of Corynebacterium massiliense DSM 45435, type strain of Corynebacterium massiliense.</title>
        <authorList>
            <person name="Busche T."/>
            <person name="Kalinowski J."/>
            <person name="Ruckert C."/>
        </authorList>
    </citation>
    <scope>NUCLEOTIDE SEQUENCE [LARGE SCALE GENOMIC DNA]</scope>
    <source>
        <strain evidence="6 7">DSM 45435</strain>
    </source>
</reference>
<dbReference type="EC" id="3.-.-.-" evidence="6"/>
<name>A0ABY7U6E5_9CORY</name>
<dbReference type="InterPro" id="IPR011098">
    <property type="entry name" value="G5_dom"/>
</dbReference>
<dbReference type="Proteomes" id="UP001220064">
    <property type="component" value="Chromosome"/>
</dbReference>
<evidence type="ECO:0000256" key="4">
    <source>
        <dbReference type="SAM" id="MobiDB-lite"/>
    </source>
</evidence>
<dbReference type="Gene3D" id="1.10.530.10">
    <property type="match status" value="1"/>
</dbReference>
<evidence type="ECO:0000313" key="6">
    <source>
        <dbReference type="EMBL" id="WCZ32139.1"/>
    </source>
</evidence>
<gene>
    <name evidence="6" type="primary">rpf2</name>
    <name evidence="6" type="ORF">CMASS_03425</name>
</gene>
<feature type="compositionally biased region" description="Low complexity" evidence="4">
    <location>
        <begin position="297"/>
        <end position="317"/>
    </location>
</feature>
<evidence type="ECO:0000256" key="3">
    <source>
        <dbReference type="ARBA" id="ARBA00022801"/>
    </source>
</evidence>
<dbReference type="Gene3D" id="2.20.230.10">
    <property type="entry name" value="Resuscitation-promoting factor rpfb"/>
    <property type="match status" value="1"/>
</dbReference>
<comment type="similarity">
    <text evidence="1">Belongs to the transglycosylase family. Rpf subfamily.</text>
</comment>
<keyword evidence="3 6" id="KW-0378">Hydrolase</keyword>
<feature type="compositionally biased region" description="Basic and acidic residues" evidence="4">
    <location>
        <begin position="243"/>
        <end position="256"/>
    </location>
</feature>
<accession>A0ABY7U6E5</accession>
<dbReference type="InterPro" id="IPR007137">
    <property type="entry name" value="DUF348"/>
</dbReference>
<evidence type="ECO:0000256" key="2">
    <source>
        <dbReference type="ARBA" id="ARBA00022729"/>
    </source>
</evidence>
<sequence>MSTANQIKRLNNTRSIPLRVATGGVVGALAVGGVVAATSQKDITVDYNGDEIQLATFSSDVKGALESADLEVSDKDLVYPAPSEQVDKGDTITVRTAKPVAVSIDGEEKNFDSTALTVEDLVKSLDKVQPGSAVTADGKKLDADERVADGMNLDVVSPKIVAINNGGKTTYTQIAAKTVGDVLKERGIKLGADDKVSPGENTPLKNGQTITVDKFTEDEVKETESFDAEPHYVDDPELAEGTEEVREEGTPGEKEITYTVKSRNGEEFSREVKDEKELKPATPATIARGTKPAEENSAAGKAGAGDSAQSGNTGAAAPAVANGGVWDSIAQCESGGDWSINTGNGYSGGLQFDPGTWAAHGGTQYAPDASQATREQQIAVAEKIQASQGWGAWPACTSKLGIR</sequence>
<dbReference type="InterPro" id="IPR010618">
    <property type="entry name" value="RPF"/>
</dbReference>
<keyword evidence="2" id="KW-0732">Signal</keyword>
<dbReference type="InterPro" id="IPR023346">
    <property type="entry name" value="Lysozyme-like_dom_sf"/>
</dbReference>
<dbReference type="EMBL" id="CP063189">
    <property type="protein sequence ID" value="WCZ32139.1"/>
    <property type="molecule type" value="Genomic_DNA"/>
</dbReference>
<dbReference type="Pfam" id="PF03990">
    <property type="entry name" value="DUF348"/>
    <property type="match status" value="3"/>
</dbReference>
<evidence type="ECO:0000259" key="5">
    <source>
        <dbReference type="PROSITE" id="PS51109"/>
    </source>
</evidence>
<evidence type="ECO:0000313" key="7">
    <source>
        <dbReference type="Proteomes" id="UP001220064"/>
    </source>
</evidence>
<dbReference type="SMART" id="SM01208">
    <property type="entry name" value="G5"/>
    <property type="match status" value="1"/>
</dbReference>
<dbReference type="SUPFAM" id="SSF53955">
    <property type="entry name" value="Lysozyme-like"/>
    <property type="match status" value="1"/>
</dbReference>
<evidence type="ECO:0000256" key="1">
    <source>
        <dbReference type="ARBA" id="ARBA00010830"/>
    </source>
</evidence>
<dbReference type="RefSeq" id="WP_022862840.1">
    <property type="nucleotide sequence ID" value="NZ_ATVG01000004.1"/>
</dbReference>
<feature type="domain" description="G5" evidence="5">
    <location>
        <begin position="212"/>
        <end position="292"/>
    </location>
</feature>
<dbReference type="GO" id="GO:0016787">
    <property type="term" value="F:hydrolase activity"/>
    <property type="evidence" value="ECO:0007669"/>
    <property type="project" value="UniProtKB-KW"/>
</dbReference>
<proteinExistence type="inferred from homology"/>
<dbReference type="CDD" id="cd13925">
    <property type="entry name" value="RPF"/>
    <property type="match status" value="1"/>
</dbReference>
<dbReference type="Pfam" id="PF07501">
    <property type="entry name" value="G5"/>
    <property type="match status" value="1"/>
</dbReference>
<dbReference type="Pfam" id="PF06737">
    <property type="entry name" value="Transglycosylas"/>
    <property type="match status" value="1"/>
</dbReference>